<evidence type="ECO:0000256" key="5">
    <source>
        <dbReference type="ARBA" id="ARBA00022525"/>
    </source>
</evidence>
<keyword evidence="5" id="KW-0964">Secreted</keyword>
<dbReference type="InterPro" id="IPR001365">
    <property type="entry name" value="A_deaminase_dom"/>
</dbReference>
<dbReference type="InterPro" id="IPR032466">
    <property type="entry name" value="Metal_Hydrolase"/>
</dbReference>
<evidence type="ECO:0000256" key="8">
    <source>
        <dbReference type="ARBA" id="ARBA00022801"/>
    </source>
</evidence>
<dbReference type="PANTHER" id="PTHR11409">
    <property type="entry name" value="ADENOSINE DEAMINASE"/>
    <property type="match status" value="1"/>
</dbReference>
<protein>
    <recommendedName>
        <fullName evidence="4">adenosine deaminase</fullName>
        <ecNumber evidence="4">3.5.4.4</ecNumber>
    </recommendedName>
</protein>
<reference evidence="11" key="2">
    <citation type="submission" date="2023-05" db="EMBL/GenBank/DDBJ databases">
        <authorList>
            <consortium name="Lawrence Berkeley National Laboratory"/>
            <person name="Steindorff A."/>
            <person name="Hensen N."/>
            <person name="Bonometti L."/>
            <person name="Westerberg I."/>
            <person name="Brannstrom I.O."/>
            <person name="Guillou S."/>
            <person name="Cros-Aarteil S."/>
            <person name="Calhoun S."/>
            <person name="Haridas S."/>
            <person name="Kuo A."/>
            <person name="Mondo S."/>
            <person name="Pangilinan J."/>
            <person name="Riley R."/>
            <person name="Labutti K."/>
            <person name="Andreopoulos B."/>
            <person name="Lipzen A."/>
            <person name="Chen C."/>
            <person name="Yanf M."/>
            <person name="Daum C."/>
            <person name="Ng V."/>
            <person name="Clum A."/>
            <person name="Ohm R."/>
            <person name="Martin F."/>
            <person name="Silar P."/>
            <person name="Natvig D."/>
            <person name="Lalanne C."/>
            <person name="Gautier V."/>
            <person name="Ament-Velasquez S.L."/>
            <person name="Kruys A."/>
            <person name="Hutchinson M.I."/>
            <person name="Powell A.J."/>
            <person name="Barry K."/>
            <person name="Miller A.N."/>
            <person name="Grigoriev I.V."/>
            <person name="Debuchy R."/>
            <person name="Gladieux P."/>
            <person name="Thoren M.H."/>
            <person name="Johannesson H."/>
        </authorList>
    </citation>
    <scope>NUCLEOTIDE SEQUENCE</scope>
    <source>
        <strain evidence="11">CBS 123565</strain>
    </source>
</reference>
<evidence type="ECO:0000256" key="9">
    <source>
        <dbReference type="ARBA" id="ARBA00047764"/>
    </source>
</evidence>
<keyword evidence="7" id="KW-0732">Signal</keyword>
<evidence type="ECO:0000256" key="2">
    <source>
        <dbReference type="ARBA" id="ARBA00004613"/>
    </source>
</evidence>
<evidence type="ECO:0000313" key="12">
    <source>
        <dbReference type="Proteomes" id="UP001304895"/>
    </source>
</evidence>
<dbReference type="FunFam" id="3.20.20.140:FF:000017">
    <property type="entry name" value="Adenosine deaminase 2"/>
    <property type="match status" value="1"/>
</dbReference>
<keyword evidence="8 11" id="KW-0378">Hydrolase</keyword>
<evidence type="ECO:0000256" key="6">
    <source>
        <dbReference type="ARBA" id="ARBA00022723"/>
    </source>
</evidence>
<dbReference type="Gene3D" id="3.20.20.140">
    <property type="entry name" value="Metal-dependent hydrolases"/>
    <property type="match status" value="1"/>
</dbReference>
<proteinExistence type="inferred from homology"/>
<keyword evidence="6" id="KW-0479">Metal-binding</keyword>
<evidence type="ECO:0000259" key="10">
    <source>
        <dbReference type="Pfam" id="PF00962"/>
    </source>
</evidence>
<sequence>MAKRLGTRFRPLADRIDLLLRKPVSVVPGPASPVTSERLERDSVAFAKKSAREYDELRNEVNRGEGALGFDFACKETASSIESAANETLQRLKKSDITHFYETAPKKPGYGGQEHSRFYGDHFLANADLIEQTQLFALCRAMPKGAHLHIHFNANLPPNFLLGIARDMERMFIWSNIPLVQETAFDQCRIQFGIMSEDAVKDKEGSLFDGDYVAGMPMPFQNFIAQYPSKRLRGKPGVDAWLQNKLVFQEEEAHNSRQTPEGAWEKFNARTQMMKGLFNYETAYRRYTRKCLEEFVDDNIQYAEIRPNFMSSNQVWKDDGSAKIDNVGIMHLIIDEYEAFQAEHQGRVFRGLKVIYCTPRSFDQNQVAIALKQCLEFKLDARFSTYIAGKRRFPLRHASISGLGEESKGRPLKDFTEQFLQFQYLCARAGTDIPFLFHCGETLEVGTDTDGNLVDALLLGAKRIGHGFALPRHPYVMEMMKKSGVCVEVCPISNEVLGLTPRVAGHAVYSLLANNVRCTVSTDNGTLFRSRLSHDFYQVMAGKSDMTLHGLRQLVEWSIEHACMEPELMRQVRADWETKWHHFCRRIVAGEFELEAESSGLVAAGGGPLN</sequence>
<evidence type="ECO:0000313" key="11">
    <source>
        <dbReference type="EMBL" id="KAK4134787.1"/>
    </source>
</evidence>
<dbReference type="GO" id="GO:0046872">
    <property type="term" value="F:metal ion binding"/>
    <property type="evidence" value="ECO:0007669"/>
    <property type="project" value="UniProtKB-KW"/>
</dbReference>
<comment type="similarity">
    <text evidence="3">Belongs to the metallo-dependent hydrolases superfamily. Adenosine and AMP deaminases family. ADGF subfamily.</text>
</comment>
<name>A0AAN6UKN5_9PEZI</name>
<evidence type="ECO:0000256" key="1">
    <source>
        <dbReference type="ARBA" id="ARBA00001947"/>
    </source>
</evidence>
<comment type="catalytic activity">
    <reaction evidence="9">
        <text>adenosine + H2O + H(+) = inosine + NH4(+)</text>
        <dbReference type="Rhea" id="RHEA:24408"/>
        <dbReference type="ChEBI" id="CHEBI:15377"/>
        <dbReference type="ChEBI" id="CHEBI:15378"/>
        <dbReference type="ChEBI" id="CHEBI:16335"/>
        <dbReference type="ChEBI" id="CHEBI:17596"/>
        <dbReference type="ChEBI" id="CHEBI:28938"/>
        <dbReference type="EC" id="3.5.4.4"/>
    </reaction>
</comment>
<reference evidence="11" key="1">
    <citation type="journal article" date="2023" name="Mol. Phylogenet. Evol.">
        <title>Genome-scale phylogeny and comparative genomics of the fungal order Sordariales.</title>
        <authorList>
            <person name="Hensen N."/>
            <person name="Bonometti L."/>
            <person name="Westerberg I."/>
            <person name="Brannstrom I.O."/>
            <person name="Guillou S."/>
            <person name="Cros-Aarteil S."/>
            <person name="Calhoun S."/>
            <person name="Haridas S."/>
            <person name="Kuo A."/>
            <person name="Mondo S."/>
            <person name="Pangilinan J."/>
            <person name="Riley R."/>
            <person name="LaButti K."/>
            <person name="Andreopoulos B."/>
            <person name="Lipzen A."/>
            <person name="Chen C."/>
            <person name="Yan M."/>
            <person name="Daum C."/>
            <person name="Ng V."/>
            <person name="Clum A."/>
            <person name="Steindorff A."/>
            <person name="Ohm R.A."/>
            <person name="Martin F."/>
            <person name="Silar P."/>
            <person name="Natvig D.O."/>
            <person name="Lalanne C."/>
            <person name="Gautier V."/>
            <person name="Ament-Velasquez S.L."/>
            <person name="Kruys A."/>
            <person name="Hutchinson M.I."/>
            <person name="Powell A.J."/>
            <person name="Barry K."/>
            <person name="Miller A.N."/>
            <person name="Grigoriev I.V."/>
            <person name="Debuchy R."/>
            <person name="Gladieux P."/>
            <person name="Hiltunen Thoren M."/>
            <person name="Johannesson H."/>
        </authorList>
    </citation>
    <scope>NUCLEOTIDE SEQUENCE</scope>
    <source>
        <strain evidence="11">CBS 123565</strain>
    </source>
</reference>
<dbReference type="Pfam" id="PF00962">
    <property type="entry name" value="A_deaminase"/>
    <property type="match status" value="1"/>
</dbReference>
<dbReference type="EC" id="3.5.4.4" evidence="4"/>
<accession>A0AAN6UKN5</accession>
<dbReference type="Proteomes" id="UP001304895">
    <property type="component" value="Unassembled WGS sequence"/>
</dbReference>
<feature type="domain" description="Adenosine deaminase" evidence="10">
    <location>
        <begin position="250"/>
        <end position="567"/>
    </location>
</feature>
<comment type="subcellular location">
    <subcellularLocation>
        <location evidence="2">Secreted</location>
    </subcellularLocation>
</comment>
<dbReference type="PANTHER" id="PTHR11409:SF37">
    <property type="entry name" value="ADENOSINE DEAMINASE DOMAIN-CONTAINING PROTEIN"/>
    <property type="match status" value="1"/>
</dbReference>
<dbReference type="SUPFAM" id="SSF51556">
    <property type="entry name" value="Metallo-dependent hydrolases"/>
    <property type="match status" value="1"/>
</dbReference>
<dbReference type="GO" id="GO:0005576">
    <property type="term" value="C:extracellular region"/>
    <property type="evidence" value="ECO:0007669"/>
    <property type="project" value="UniProtKB-SubCell"/>
</dbReference>
<dbReference type="EMBL" id="MU853407">
    <property type="protein sequence ID" value="KAK4134787.1"/>
    <property type="molecule type" value="Genomic_DNA"/>
</dbReference>
<comment type="caution">
    <text evidence="11">The sequence shown here is derived from an EMBL/GenBank/DDBJ whole genome shotgun (WGS) entry which is preliminary data.</text>
</comment>
<evidence type="ECO:0000256" key="7">
    <source>
        <dbReference type="ARBA" id="ARBA00022729"/>
    </source>
</evidence>
<keyword evidence="12" id="KW-1185">Reference proteome</keyword>
<dbReference type="GO" id="GO:0046103">
    <property type="term" value="P:inosine biosynthetic process"/>
    <property type="evidence" value="ECO:0007669"/>
    <property type="project" value="TreeGrafter"/>
</dbReference>
<dbReference type="GO" id="GO:0006154">
    <property type="term" value="P:adenosine catabolic process"/>
    <property type="evidence" value="ECO:0007669"/>
    <property type="project" value="TreeGrafter"/>
</dbReference>
<dbReference type="GO" id="GO:0004000">
    <property type="term" value="F:adenosine deaminase activity"/>
    <property type="evidence" value="ECO:0007669"/>
    <property type="project" value="TreeGrafter"/>
</dbReference>
<gene>
    <name evidence="11" type="ORF">BT67DRAFT_379115</name>
</gene>
<organism evidence="11 12">
    <name type="scientific">Trichocladium antarcticum</name>
    <dbReference type="NCBI Taxonomy" id="1450529"/>
    <lineage>
        <taxon>Eukaryota</taxon>
        <taxon>Fungi</taxon>
        <taxon>Dikarya</taxon>
        <taxon>Ascomycota</taxon>
        <taxon>Pezizomycotina</taxon>
        <taxon>Sordariomycetes</taxon>
        <taxon>Sordariomycetidae</taxon>
        <taxon>Sordariales</taxon>
        <taxon>Chaetomiaceae</taxon>
        <taxon>Trichocladium</taxon>
    </lineage>
</organism>
<evidence type="ECO:0000256" key="3">
    <source>
        <dbReference type="ARBA" id="ARBA00006083"/>
    </source>
</evidence>
<comment type="cofactor">
    <cofactor evidence="1">
        <name>Zn(2+)</name>
        <dbReference type="ChEBI" id="CHEBI:29105"/>
    </cofactor>
</comment>
<dbReference type="AlphaFoldDB" id="A0AAN6UKN5"/>
<evidence type="ECO:0000256" key="4">
    <source>
        <dbReference type="ARBA" id="ARBA00012784"/>
    </source>
</evidence>
<dbReference type="InterPro" id="IPR006330">
    <property type="entry name" value="Ado/ade_deaminase"/>
</dbReference>